<feature type="binding site" evidence="13">
    <location>
        <position position="212"/>
    </location>
    <ligand>
        <name>Ca(2+)</name>
        <dbReference type="ChEBI" id="CHEBI:29108"/>
    </ligand>
</feature>
<feature type="binding site" evidence="13">
    <location>
        <position position="210"/>
    </location>
    <ligand>
        <name>Ca(2+)</name>
        <dbReference type="ChEBI" id="CHEBI:29108"/>
    </ligand>
</feature>
<feature type="domain" description="Fumarylacetoacetase N-terminal" evidence="15">
    <location>
        <begin position="29"/>
        <end position="130"/>
    </location>
</feature>
<evidence type="ECO:0000313" key="16">
    <source>
        <dbReference type="EMBL" id="GLS28048.1"/>
    </source>
</evidence>
<evidence type="ECO:0000256" key="2">
    <source>
        <dbReference type="ARBA" id="ARBA00001946"/>
    </source>
</evidence>
<dbReference type="InterPro" id="IPR011234">
    <property type="entry name" value="Fumarylacetoacetase-like_C"/>
</dbReference>
<feature type="domain" description="Fumarylacetoacetase-like C-terminal" evidence="14">
    <location>
        <begin position="137"/>
        <end position="424"/>
    </location>
</feature>
<dbReference type="Pfam" id="PF09298">
    <property type="entry name" value="FAA_hydrolase_N"/>
    <property type="match status" value="1"/>
</dbReference>
<keyword evidence="10" id="KW-0585">Phenylalanine catabolism</keyword>
<dbReference type="Gene3D" id="2.30.30.230">
    <property type="entry name" value="Fumarylacetoacetase, N-terminal domain"/>
    <property type="match status" value="1"/>
</dbReference>
<reference evidence="16 17" key="1">
    <citation type="journal article" date="2014" name="Int. J. Syst. Evol. Microbiol.">
        <title>Complete genome sequence of Corynebacterium casei LMG S-19264T (=DSM 44701T), isolated from a smear-ripened cheese.</title>
        <authorList>
            <consortium name="US DOE Joint Genome Institute (JGI-PGF)"/>
            <person name="Walter F."/>
            <person name="Albersmeier A."/>
            <person name="Kalinowski J."/>
            <person name="Ruckert C."/>
        </authorList>
    </citation>
    <scope>NUCLEOTIDE SEQUENCE [LARGE SCALE GENOMIC DNA]</scope>
    <source>
        <strain evidence="16 17">NBRC 110095</strain>
    </source>
</reference>
<dbReference type="Pfam" id="PF01557">
    <property type="entry name" value="FAA_hydrolase"/>
    <property type="match status" value="1"/>
</dbReference>
<feature type="binding site" evidence="13">
    <location>
        <position position="244"/>
    </location>
    <ligand>
        <name>Mg(2+)</name>
        <dbReference type="ChEBI" id="CHEBI:18420"/>
    </ligand>
</feature>
<dbReference type="Gene3D" id="3.90.850.10">
    <property type="entry name" value="Fumarylacetoacetase-like, C-terminal domain"/>
    <property type="match status" value="1"/>
</dbReference>
<evidence type="ECO:0000259" key="14">
    <source>
        <dbReference type="Pfam" id="PF01557"/>
    </source>
</evidence>
<feature type="binding site" evidence="12">
    <location>
        <position position="140"/>
    </location>
    <ligand>
        <name>substrate</name>
    </ligand>
</feature>
<name>A0AA37TAS0_9GAMM</name>
<keyword evidence="8 13" id="KW-0460">Magnesium</keyword>
<feature type="binding site" evidence="12">
    <location>
        <position position="255"/>
    </location>
    <ligand>
        <name>substrate</name>
    </ligand>
</feature>
<proteinExistence type="predicted"/>
<comment type="cofactor">
    <cofactor evidence="1 13">
        <name>Ca(2+)</name>
        <dbReference type="ChEBI" id="CHEBI:29108"/>
    </cofactor>
</comment>
<evidence type="ECO:0000256" key="6">
    <source>
        <dbReference type="ARBA" id="ARBA00022801"/>
    </source>
</evidence>
<keyword evidence="17" id="KW-1185">Reference proteome</keyword>
<comment type="caution">
    <text evidence="16">The sequence shown here is derived from an EMBL/GenBank/DDBJ whole genome shotgun (WGS) entry which is preliminary data.</text>
</comment>
<keyword evidence="7 13" id="KW-0106">Calcium</keyword>
<evidence type="ECO:0000313" key="17">
    <source>
        <dbReference type="Proteomes" id="UP001156870"/>
    </source>
</evidence>
<dbReference type="GO" id="GO:0006559">
    <property type="term" value="P:L-phenylalanine catabolic process"/>
    <property type="evidence" value="ECO:0007669"/>
    <property type="project" value="UniProtKB-KW"/>
</dbReference>
<sequence length="439" mass="48944">MINLNETHDAMLESWLDSANDPNTDFPIQNLPFGVFKRKNTDEAFRVGVAIGDSIIDLTAISWLKDLEENTQKALHSCNSPSLNALMKCGPEVWSSLRLMLSRALRKGSEQEALLRPTLVPQQSVKLKIPVDIGDYTDFYSSIHHATNVGLLFRPENPLLANYSWVPVAYHGRASSIYLSGTDIKRPQGQLKTSFASYPIYAPTEKLDYEVELGVYIGKENRPGETVNIDQTPQHIFGLCVLNDWSARDIQAWEYQPLGPFLSKSFATSISPWVITLEALAPFQMPHERPQSHPSPLSHLNSSQNQALGAIDIQLECYLSSKTMQSDKLNPQRLSKTSFKHSFWTIYQMLTHHASNGCQLRSGDLFGTGTQSGPTPLEVGSLLEMTEGGKRTVELNSGEERNFLEDYDKITLTGFCERIGFRRIGLGSVTGKIVPAKPT</sequence>
<dbReference type="GO" id="GO:0004334">
    <property type="term" value="F:fumarylacetoacetase activity"/>
    <property type="evidence" value="ECO:0007669"/>
    <property type="project" value="UniProtKB-EC"/>
</dbReference>
<evidence type="ECO:0000259" key="15">
    <source>
        <dbReference type="Pfam" id="PF09298"/>
    </source>
</evidence>
<feature type="active site" description="Proton acceptor" evidence="11">
    <location>
        <position position="145"/>
    </location>
</feature>
<dbReference type="SUPFAM" id="SSF63433">
    <property type="entry name" value="Fumarylacetoacetate hydrolase, FAH, N-terminal domain"/>
    <property type="match status" value="1"/>
</dbReference>
<evidence type="ECO:0000256" key="1">
    <source>
        <dbReference type="ARBA" id="ARBA00001913"/>
    </source>
</evidence>
<dbReference type="InterPro" id="IPR005959">
    <property type="entry name" value="Fumarylacetoacetase"/>
</dbReference>
<feature type="binding site" evidence="12">
    <location>
        <position position="370"/>
    </location>
    <ligand>
        <name>substrate</name>
    </ligand>
</feature>
<evidence type="ECO:0000256" key="5">
    <source>
        <dbReference type="ARBA" id="ARBA00022723"/>
    </source>
</evidence>
<dbReference type="PANTHER" id="PTHR43069:SF2">
    <property type="entry name" value="FUMARYLACETOACETASE"/>
    <property type="match status" value="1"/>
</dbReference>
<keyword evidence="9" id="KW-0828">Tyrosine catabolism</keyword>
<dbReference type="InterPro" id="IPR036663">
    <property type="entry name" value="Fumarylacetoacetase_C_sf"/>
</dbReference>
<dbReference type="GO" id="GO:1902000">
    <property type="term" value="P:homogentisate catabolic process"/>
    <property type="evidence" value="ECO:0007669"/>
    <property type="project" value="TreeGrafter"/>
</dbReference>
<gene>
    <name evidence="16" type="primary">fahA</name>
    <name evidence="16" type="ORF">GCM10007877_37670</name>
</gene>
<keyword evidence="6" id="KW-0378">Hydrolase</keyword>
<dbReference type="InterPro" id="IPR036462">
    <property type="entry name" value="Fumarylacetoacetase_N_sf"/>
</dbReference>
<feature type="binding site" evidence="12">
    <location>
        <position position="251"/>
    </location>
    <ligand>
        <name>substrate</name>
    </ligand>
</feature>
<dbReference type="EMBL" id="BSPD01000095">
    <property type="protein sequence ID" value="GLS28048.1"/>
    <property type="molecule type" value="Genomic_DNA"/>
</dbReference>
<feature type="binding site" evidence="13">
    <location>
        <position position="138"/>
    </location>
    <ligand>
        <name>Ca(2+)</name>
        <dbReference type="ChEBI" id="CHEBI:29108"/>
    </ligand>
</feature>
<evidence type="ECO:0000256" key="4">
    <source>
        <dbReference type="ARBA" id="ARBA00012094"/>
    </source>
</evidence>
<dbReference type="PANTHER" id="PTHR43069">
    <property type="entry name" value="FUMARYLACETOACETASE"/>
    <property type="match status" value="1"/>
</dbReference>
<dbReference type="GO" id="GO:0046872">
    <property type="term" value="F:metal ion binding"/>
    <property type="evidence" value="ECO:0007669"/>
    <property type="project" value="UniProtKB-KW"/>
</dbReference>
<dbReference type="GO" id="GO:0006572">
    <property type="term" value="P:L-tyrosine catabolic process"/>
    <property type="evidence" value="ECO:0007669"/>
    <property type="project" value="UniProtKB-KW"/>
</dbReference>
<dbReference type="InterPro" id="IPR015377">
    <property type="entry name" value="Fumarylacetoacetase_N"/>
</dbReference>
<feature type="binding site" evidence="12">
    <location>
        <position position="154"/>
    </location>
    <ligand>
        <name>substrate</name>
    </ligand>
</feature>
<evidence type="ECO:0000256" key="13">
    <source>
        <dbReference type="PIRSR" id="PIRSR605959-3"/>
    </source>
</evidence>
<evidence type="ECO:0000256" key="9">
    <source>
        <dbReference type="ARBA" id="ARBA00022878"/>
    </source>
</evidence>
<dbReference type="AlphaFoldDB" id="A0AA37TAS0"/>
<evidence type="ECO:0000256" key="3">
    <source>
        <dbReference type="ARBA" id="ARBA00004782"/>
    </source>
</evidence>
<comment type="cofactor">
    <cofactor evidence="2 13">
        <name>Mg(2+)</name>
        <dbReference type="ChEBI" id="CHEBI:18420"/>
    </cofactor>
</comment>
<evidence type="ECO:0000256" key="8">
    <source>
        <dbReference type="ARBA" id="ARBA00022842"/>
    </source>
</evidence>
<dbReference type="SUPFAM" id="SSF56529">
    <property type="entry name" value="FAH"/>
    <property type="match status" value="1"/>
</dbReference>
<keyword evidence="5 13" id="KW-0479">Metal-binding</keyword>
<evidence type="ECO:0000256" key="11">
    <source>
        <dbReference type="PIRSR" id="PIRSR605959-1"/>
    </source>
</evidence>
<dbReference type="RefSeq" id="WP_232592169.1">
    <property type="nucleotide sequence ID" value="NZ_BSPD01000095.1"/>
</dbReference>
<comment type="pathway">
    <text evidence="3">Amino-acid degradation; L-phenylalanine degradation; acetoacetate and fumarate from L-phenylalanine: step 6/6.</text>
</comment>
<organism evidence="16 17">
    <name type="scientific">Marinibactrum halimedae</name>
    <dbReference type="NCBI Taxonomy" id="1444977"/>
    <lineage>
        <taxon>Bacteria</taxon>
        <taxon>Pseudomonadati</taxon>
        <taxon>Pseudomonadota</taxon>
        <taxon>Gammaproteobacteria</taxon>
        <taxon>Cellvibrionales</taxon>
        <taxon>Cellvibrionaceae</taxon>
        <taxon>Marinibactrum</taxon>
    </lineage>
</organism>
<feature type="binding site" evidence="13">
    <location>
        <position position="268"/>
    </location>
    <ligand>
        <name>Mg(2+)</name>
        <dbReference type="ChEBI" id="CHEBI:18420"/>
    </ligand>
</feature>
<dbReference type="Proteomes" id="UP001156870">
    <property type="component" value="Unassembled WGS sequence"/>
</dbReference>
<protein>
    <recommendedName>
        <fullName evidence="4">fumarylacetoacetase</fullName>
        <ecNumber evidence="4">3.7.1.2</ecNumber>
    </recommendedName>
</protein>
<feature type="binding site" evidence="13">
    <location>
        <position position="264"/>
    </location>
    <ligand>
        <name>Mg(2+)</name>
        <dbReference type="ChEBI" id="CHEBI:18420"/>
    </ligand>
</feature>
<evidence type="ECO:0000256" key="7">
    <source>
        <dbReference type="ARBA" id="ARBA00022837"/>
    </source>
</evidence>
<dbReference type="NCBIfam" id="TIGR01266">
    <property type="entry name" value="fum_ac_acetase"/>
    <property type="match status" value="1"/>
</dbReference>
<evidence type="ECO:0000256" key="12">
    <source>
        <dbReference type="PIRSR" id="PIRSR605959-2"/>
    </source>
</evidence>
<accession>A0AA37TAS0</accession>
<dbReference type="EC" id="3.7.1.2" evidence="4"/>
<evidence type="ECO:0000256" key="10">
    <source>
        <dbReference type="ARBA" id="ARBA00023232"/>
    </source>
</evidence>
<feature type="binding site" evidence="13">
    <location>
        <position position="244"/>
    </location>
    <ligand>
        <name>Ca(2+)</name>
        <dbReference type="ChEBI" id="CHEBI:29108"/>
    </ligand>
</feature>